<dbReference type="SUPFAM" id="SSF56752">
    <property type="entry name" value="D-aminoacid aminotransferase-like PLP-dependent enzymes"/>
    <property type="match status" value="1"/>
</dbReference>
<protein>
    <submittedName>
        <fullName evidence="1">Aminotransferase</fullName>
    </submittedName>
</protein>
<dbReference type="InterPro" id="IPR043131">
    <property type="entry name" value="BCAT-like_N"/>
</dbReference>
<evidence type="ECO:0000313" key="1">
    <source>
        <dbReference type="EMBL" id="ORY74753.1"/>
    </source>
</evidence>
<proteinExistence type="predicted"/>
<dbReference type="GO" id="GO:0008483">
    <property type="term" value="F:transaminase activity"/>
    <property type="evidence" value="ECO:0007669"/>
    <property type="project" value="UniProtKB-KW"/>
</dbReference>
<keyword evidence="2" id="KW-1185">Reference proteome</keyword>
<dbReference type="Gene3D" id="3.20.10.10">
    <property type="entry name" value="D-amino Acid Aminotransferase, subunit A, domain 2"/>
    <property type="match status" value="1"/>
</dbReference>
<dbReference type="InParanoid" id="A0A1Y2ET66"/>
<reference evidence="1 2" key="1">
    <citation type="submission" date="2016-07" db="EMBL/GenBank/DDBJ databases">
        <title>Pervasive Adenine N6-methylation of Active Genes in Fungi.</title>
        <authorList>
            <consortium name="DOE Joint Genome Institute"/>
            <person name="Mondo S.J."/>
            <person name="Dannebaum R.O."/>
            <person name="Kuo R.C."/>
            <person name="Labutti K."/>
            <person name="Haridas S."/>
            <person name="Kuo A."/>
            <person name="Salamov A."/>
            <person name="Ahrendt S.R."/>
            <person name="Lipzen A."/>
            <person name="Sullivan W."/>
            <person name="Andreopoulos W.B."/>
            <person name="Clum A."/>
            <person name="Lindquist E."/>
            <person name="Daum C."/>
            <person name="Ramamoorthy G.K."/>
            <person name="Gryganskyi A."/>
            <person name="Culley D."/>
            <person name="Magnuson J.K."/>
            <person name="James T.Y."/>
            <person name="O'Malley M.A."/>
            <person name="Stajich J.E."/>
            <person name="Spatafora J.W."/>
            <person name="Visel A."/>
            <person name="Grigoriev I.V."/>
        </authorList>
    </citation>
    <scope>NUCLEOTIDE SEQUENCE [LARGE SCALE GENOMIC DNA]</scope>
    <source>
        <strain evidence="1 2">62-1032</strain>
    </source>
</reference>
<keyword evidence="1" id="KW-0032">Aminotransferase</keyword>
<dbReference type="FunCoup" id="A0A1Y2ET66">
    <property type="interactions" value="91"/>
</dbReference>
<dbReference type="EMBL" id="MCGR01000040">
    <property type="protein sequence ID" value="ORY74753.1"/>
    <property type="molecule type" value="Genomic_DNA"/>
</dbReference>
<sequence>MNSTAGLQEPPDALVSSVRYDPALLDVPKNSLTDPPSTPSPYLLLSYHHERLATAAEAFGWTSAEECLRGESGAAMMRKEMDRAVKEWEESGKGEKDVPSKLRLLVNVEGKLTVEVAPTPPLLVPNMFNNALATPTTLQTLAAAPNSTFSFVSVHLDPIPTPASPLTAYKTTSRDHYLASRLRVGHGKGYTSPHEVLLFNRSHEAMECSISNVAFWREGGWVTPREEAGGLRGVMRRWLIEQGRWKEGTVKRGDVVKGEWVLLSNGLKGCFVGRIKE</sequence>
<keyword evidence="1" id="KW-0808">Transferase</keyword>
<dbReference type="InterPro" id="IPR043132">
    <property type="entry name" value="BCAT-like_C"/>
</dbReference>
<dbReference type="OrthoDB" id="64220at2759"/>
<evidence type="ECO:0000313" key="2">
    <source>
        <dbReference type="Proteomes" id="UP000193467"/>
    </source>
</evidence>
<dbReference type="Proteomes" id="UP000193467">
    <property type="component" value="Unassembled WGS sequence"/>
</dbReference>
<comment type="caution">
    <text evidence="1">The sequence shown here is derived from an EMBL/GenBank/DDBJ whole genome shotgun (WGS) entry which is preliminary data.</text>
</comment>
<name>A0A1Y2ET66_9BASI</name>
<organism evidence="1 2">
    <name type="scientific">Leucosporidium creatinivorum</name>
    <dbReference type="NCBI Taxonomy" id="106004"/>
    <lineage>
        <taxon>Eukaryota</taxon>
        <taxon>Fungi</taxon>
        <taxon>Dikarya</taxon>
        <taxon>Basidiomycota</taxon>
        <taxon>Pucciniomycotina</taxon>
        <taxon>Microbotryomycetes</taxon>
        <taxon>Leucosporidiales</taxon>
        <taxon>Leucosporidium</taxon>
    </lineage>
</organism>
<gene>
    <name evidence="1" type="ORF">BCR35DRAFT_293183</name>
</gene>
<accession>A0A1Y2ET66</accession>
<dbReference type="Pfam" id="PF01063">
    <property type="entry name" value="Aminotran_4"/>
    <property type="match status" value="1"/>
</dbReference>
<dbReference type="AlphaFoldDB" id="A0A1Y2ET66"/>
<dbReference type="STRING" id="106004.A0A1Y2ET66"/>
<dbReference type="InterPro" id="IPR036038">
    <property type="entry name" value="Aminotransferase-like"/>
</dbReference>
<dbReference type="InterPro" id="IPR001544">
    <property type="entry name" value="Aminotrans_IV"/>
</dbReference>
<dbReference type="Gene3D" id="3.30.470.10">
    <property type="match status" value="1"/>
</dbReference>